<dbReference type="EC" id="2.7.1.170" evidence="1"/>
<comment type="similarity">
    <text evidence="1">Belongs to the anhydro-N-acetylmuramic acid kinase family.</text>
</comment>
<dbReference type="RefSeq" id="WP_035604790.1">
    <property type="nucleotide sequence ID" value="NZ_JEMG01000001.1"/>
</dbReference>
<dbReference type="InterPro" id="IPR043129">
    <property type="entry name" value="ATPase_NBD"/>
</dbReference>
<dbReference type="GO" id="GO:0097175">
    <property type="term" value="P:1,6-anhydro-N-acetyl-beta-muramic acid catabolic process"/>
    <property type="evidence" value="ECO:0007669"/>
    <property type="project" value="UniProtKB-UniRule"/>
</dbReference>
<dbReference type="GO" id="GO:0009254">
    <property type="term" value="P:peptidoglycan turnover"/>
    <property type="evidence" value="ECO:0007669"/>
    <property type="project" value="UniProtKB-UniRule"/>
</dbReference>
<accession>A0A016XE86</accession>
<dbReference type="GO" id="GO:0016301">
    <property type="term" value="F:kinase activity"/>
    <property type="evidence" value="ECO:0007669"/>
    <property type="project" value="UniProtKB-KW"/>
</dbReference>
<evidence type="ECO:0000313" key="2">
    <source>
        <dbReference type="EMBL" id="EYC50220.1"/>
    </source>
</evidence>
<keyword evidence="1" id="KW-0547">Nucleotide-binding</keyword>
<organism evidence="2 3">
    <name type="scientific">Hylemonella gracilis str. Niagara R</name>
    <dbReference type="NCBI Taxonomy" id="1458275"/>
    <lineage>
        <taxon>Bacteria</taxon>
        <taxon>Pseudomonadati</taxon>
        <taxon>Pseudomonadota</taxon>
        <taxon>Betaproteobacteria</taxon>
        <taxon>Burkholderiales</taxon>
        <taxon>Comamonadaceae</taxon>
        <taxon>Hylemonella</taxon>
    </lineage>
</organism>
<reference evidence="2 3" key="1">
    <citation type="submission" date="2014-02" db="EMBL/GenBank/DDBJ databases">
        <title>Draft Genome of Hylemonella gracilis isolated from the Niagara River.</title>
        <authorList>
            <person name="Pawlowski D.R."/>
            <person name="Koudelka G.B."/>
        </authorList>
    </citation>
    <scope>NUCLEOTIDE SEQUENCE [LARGE SCALE GENOMIC DNA]</scope>
    <source>
        <strain evidence="2 3">Niagara R</strain>
    </source>
</reference>
<dbReference type="Proteomes" id="UP000023268">
    <property type="component" value="Unassembled WGS sequence"/>
</dbReference>
<dbReference type="GO" id="GO:0006040">
    <property type="term" value="P:amino sugar metabolic process"/>
    <property type="evidence" value="ECO:0007669"/>
    <property type="project" value="InterPro"/>
</dbReference>
<dbReference type="EMBL" id="JEMG01000001">
    <property type="protein sequence ID" value="EYC50220.1"/>
    <property type="molecule type" value="Genomic_DNA"/>
</dbReference>
<dbReference type="InterPro" id="IPR005338">
    <property type="entry name" value="Anhydro_N_Ac-Mur_kinase"/>
</dbReference>
<sequence>MPPLFIGLMSGTSLDGVDGVLAQIQADAGTAPVRVLSHAARPLPDTLAAELLALNTPDGRDELHRAALAANALVRIYAAVVDDLLRATGVAREAVRAIGAHGQTVRHQPGPRHEGAGGTGYTLQLNNPALLVELTGITVVADFRSRDVAAGGQGAPLVPAFHQAVFGRGIGTGESVAVLNIGGMANLSLLQGEAVGGFDCGPGNALLDAWCQLHQGEPYDAGGRWAASGQVNAALLRDLLDEPYFQQSPPKSTGRDLFHSHWLQAKLAPHLQVTPVDVQATLTELTALSCATDLLRHAPTCRTLYVCGGGALNDTLMQGLRTHLPGMTVSSTDAAGLPPLQVEAAAFAWLARQCLAGETGNLTRVTGARQARVLGAIYPV</sequence>
<gene>
    <name evidence="1" type="primary">anmK</name>
    <name evidence="2" type="ORF">AZ34_03435</name>
</gene>
<dbReference type="OrthoDB" id="9763949at2"/>
<comment type="pathway">
    <text evidence="1">Amino-sugar metabolism; 1,6-anhydro-N-acetylmuramate degradation.</text>
</comment>
<dbReference type="UniPathway" id="UPA00343"/>
<keyword evidence="1" id="KW-0119">Carbohydrate metabolism</keyword>
<keyword evidence="1" id="KW-0067">ATP-binding</keyword>
<dbReference type="PANTHER" id="PTHR30605:SF0">
    <property type="entry name" value="ANHYDRO-N-ACETYLMURAMIC ACID KINASE"/>
    <property type="match status" value="1"/>
</dbReference>
<dbReference type="STRING" id="1458275.AZ34_03435"/>
<dbReference type="eggNOG" id="COG2377">
    <property type="taxonomic scope" value="Bacteria"/>
</dbReference>
<evidence type="ECO:0000313" key="3">
    <source>
        <dbReference type="Proteomes" id="UP000023268"/>
    </source>
</evidence>
<dbReference type="UniPathway" id="UPA00544"/>
<dbReference type="HAMAP" id="MF_01270">
    <property type="entry name" value="AnhMurNAc_kinase"/>
    <property type="match status" value="1"/>
</dbReference>
<dbReference type="NCBIfam" id="NF007139">
    <property type="entry name" value="PRK09585.1-3"/>
    <property type="match status" value="1"/>
</dbReference>
<proteinExistence type="inferred from homology"/>
<comment type="function">
    <text evidence="1">Catalyzes the specific phosphorylation of 1,6-anhydro-N-acetylmuramic acid (anhMurNAc) with the simultaneous cleavage of the 1,6-anhydro ring, generating MurNAc-6-P. Is required for the utilization of anhMurNAc either imported from the medium or derived from its own cell wall murein, and thus plays a role in cell wall recycling.</text>
</comment>
<dbReference type="GO" id="GO:0005524">
    <property type="term" value="F:ATP binding"/>
    <property type="evidence" value="ECO:0007669"/>
    <property type="project" value="UniProtKB-UniRule"/>
</dbReference>
<feature type="binding site" evidence="1">
    <location>
        <begin position="11"/>
        <end position="18"/>
    </location>
    <ligand>
        <name>ATP</name>
        <dbReference type="ChEBI" id="CHEBI:30616"/>
    </ligand>
</feature>
<dbReference type="Pfam" id="PF03702">
    <property type="entry name" value="AnmK"/>
    <property type="match status" value="1"/>
</dbReference>
<dbReference type="AlphaFoldDB" id="A0A016XE86"/>
<keyword evidence="1" id="KW-0808">Transferase</keyword>
<comment type="catalytic activity">
    <reaction evidence="1">
        <text>1,6-anhydro-N-acetyl-beta-muramate + ATP + H2O = N-acetyl-D-muramate 6-phosphate + ADP + H(+)</text>
        <dbReference type="Rhea" id="RHEA:24952"/>
        <dbReference type="ChEBI" id="CHEBI:15377"/>
        <dbReference type="ChEBI" id="CHEBI:15378"/>
        <dbReference type="ChEBI" id="CHEBI:30616"/>
        <dbReference type="ChEBI" id="CHEBI:58690"/>
        <dbReference type="ChEBI" id="CHEBI:58722"/>
        <dbReference type="ChEBI" id="CHEBI:456216"/>
        <dbReference type="EC" id="2.7.1.170"/>
    </reaction>
</comment>
<keyword evidence="1 2" id="KW-0418">Kinase</keyword>
<dbReference type="PANTHER" id="PTHR30605">
    <property type="entry name" value="ANHYDRO-N-ACETYLMURAMIC ACID KINASE"/>
    <property type="match status" value="1"/>
</dbReference>
<dbReference type="CDD" id="cd24050">
    <property type="entry name" value="ASKHA_NBD_ANMK"/>
    <property type="match status" value="1"/>
</dbReference>
<dbReference type="Gene3D" id="3.30.420.40">
    <property type="match status" value="2"/>
</dbReference>
<protein>
    <recommendedName>
        <fullName evidence="1">Anhydro-N-acetylmuramic acid kinase</fullName>
        <ecNumber evidence="1">2.7.1.170</ecNumber>
    </recommendedName>
    <alternativeName>
        <fullName evidence="1">AnhMurNAc kinase</fullName>
    </alternativeName>
</protein>
<dbReference type="SUPFAM" id="SSF53067">
    <property type="entry name" value="Actin-like ATPase domain"/>
    <property type="match status" value="1"/>
</dbReference>
<comment type="caution">
    <text evidence="2">The sequence shown here is derived from an EMBL/GenBank/DDBJ whole genome shotgun (WGS) entry which is preliminary data.</text>
</comment>
<name>A0A016XE86_9BURK</name>
<dbReference type="GO" id="GO:0016773">
    <property type="term" value="F:phosphotransferase activity, alcohol group as acceptor"/>
    <property type="evidence" value="ECO:0007669"/>
    <property type="project" value="UniProtKB-UniRule"/>
</dbReference>
<comment type="pathway">
    <text evidence="1">Cell wall biogenesis; peptidoglycan recycling.</text>
</comment>
<evidence type="ECO:0000256" key="1">
    <source>
        <dbReference type="HAMAP-Rule" id="MF_01270"/>
    </source>
</evidence>